<evidence type="ECO:0000313" key="11">
    <source>
        <dbReference type="Proteomes" id="UP000443153"/>
    </source>
</evidence>
<evidence type="ECO:0000256" key="5">
    <source>
        <dbReference type="ARBA" id="ARBA00022777"/>
    </source>
</evidence>
<dbReference type="PANTHER" id="PTHR43065:SF46">
    <property type="entry name" value="C4-DICARBOXYLATE TRANSPORT SENSOR PROTEIN DCTB"/>
    <property type="match status" value="1"/>
</dbReference>
<dbReference type="GO" id="GO:0005524">
    <property type="term" value="F:ATP binding"/>
    <property type="evidence" value="ECO:0007669"/>
    <property type="project" value="UniProtKB-KW"/>
</dbReference>
<keyword evidence="6" id="KW-0067">ATP-binding</keyword>
<dbReference type="SMART" id="SM00387">
    <property type="entry name" value="HATPase_c"/>
    <property type="match status" value="1"/>
</dbReference>
<evidence type="ECO:0000256" key="8">
    <source>
        <dbReference type="SAM" id="Phobius"/>
    </source>
</evidence>
<keyword evidence="7" id="KW-0902">Two-component regulatory system</keyword>
<dbReference type="Pfam" id="PF02518">
    <property type="entry name" value="HATPase_c"/>
    <property type="match status" value="1"/>
</dbReference>
<dbReference type="InterPro" id="IPR004358">
    <property type="entry name" value="Sig_transdc_His_kin-like_C"/>
</dbReference>
<dbReference type="SUPFAM" id="SSF55874">
    <property type="entry name" value="ATPase domain of HSP90 chaperone/DNA topoisomerase II/histidine kinase"/>
    <property type="match status" value="1"/>
</dbReference>
<evidence type="ECO:0000256" key="1">
    <source>
        <dbReference type="ARBA" id="ARBA00000085"/>
    </source>
</evidence>
<keyword evidence="3" id="KW-0808">Transferase</keyword>
<evidence type="ECO:0000313" key="10">
    <source>
        <dbReference type="EMBL" id="MRX63622.1"/>
    </source>
</evidence>
<dbReference type="InterPro" id="IPR005467">
    <property type="entry name" value="His_kinase_dom"/>
</dbReference>
<keyword evidence="8" id="KW-0812">Transmembrane</keyword>
<dbReference type="Gene3D" id="3.30.565.10">
    <property type="entry name" value="Histidine kinase-like ATPase, C-terminal domain"/>
    <property type="match status" value="1"/>
</dbReference>
<name>A0A6I2MKK4_9FLAO</name>
<evidence type="ECO:0000256" key="4">
    <source>
        <dbReference type="ARBA" id="ARBA00022741"/>
    </source>
</evidence>
<dbReference type="AlphaFoldDB" id="A0A6I2MKK4"/>
<reference evidence="10 11" key="1">
    <citation type="submission" date="2019-11" db="EMBL/GenBank/DDBJ databases">
        <title>Maribacter lutea sp. nov., a marine bacterium isolated from intertidal sand.</title>
        <authorList>
            <person name="Liu A."/>
        </authorList>
    </citation>
    <scope>NUCLEOTIDE SEQUENCE [LARGE SCALE GENOMIC DNA]</scope>
    <source>
        <strain evidence="10 11">RZ05</strain>
    </source>
</reference>
<comment type="caution">
    <text evidence="10">The sequence shown here is derived from an EMBL/GenBank/DDBJ whole genome shotgun (WGS) entry which is preliminary data.</text>
</comment>
<dbReference type="GO" id="GO:0000160">
    <property type="term" value="P:phosphorelay signal transduction system"/>
    <property type="evidence" value="ECO:0007669"/>
    <property type="project" value="UniProtKB-KW"/>
</dbReference>
<dbReference type="EC" id="2.7.13.3" evidence="2"/>
<comment type="catalytic activity">
    <reaction evidence="1">
        <text>ATP + protein L-histidine = ADP + protein N-phospho-L-histidine.</text>
        <dbReference type="EC" id="2.7.13.3"/>
    </reaction>
</comment>
<keyword evidence="5" id="KW-0418">Kinase</keyword>
<dbReference type="GO" id="GO:0004673">
    <property type="term" value="F:protein histidine kinase activity"/>
    <property type="evidence" value="ECO:0007669"/>
    <property type="project" value="UniProtKB-EC"/>
</dbReference>
<proteinExistence type="predicted"/>
<dbReference type="OrthoDB" id="1931120at2"/>
<evidence type="ECO:0000256" key="2">
    <source>
        <dbReference type="ARBA" id="ARBA00012438"/>
    </source>
</evidence>
<keyword evidence="8" id="KW-1133">Transmembrane helix</keyword>
<evidence type="ECO:0000256" key="6">
    <source>
        <dbReference type="ARBA" id="ARBA00022840"/>
    </source>
</evidence>
<evidence type="ECO:0000256" key="3">
    <source>
        <dbReference type="ARBA" id="ARBA00022679"/>
    </source>
</evidence>
<keyword evidence="4" id="KW-0547">Nucleotide-binding</keyword>
<dbReference type="PRINTS" id="PR00344">
    <property type="entry name" value="BCTRLSENSOR"/>
</dbReference>
<dbReference type="RefSeq" id="WP_154364603.1">
    <property type="nucleotide sequence ID" value="NZ_WKJH01000002.1"/>
</dbReference>
<evidence type="ECO:0000259" key="9">
    <source>
        <dbReference type="PROSITE" id="PS50109"/>
    </source>
</evidence>
<dbReference type="EMBL" id="WKJH01000002">
    <property type="protein sequence ID" value="MRX63622.1"/>
    <property type="molecule type" value="Genomic_DNA"/>
</dbReference>
<dbReference type="PANTHER" id="PTHR43065">
    <property type="entry name" value="SENSOR HISTIDINE KINASE"/>
    <property type="match status" value="1"/>
</dbReference>
<organism evidence="10 11">
    <name type="scientific">Maribacter luteus</name>
    <dbReference type="NCBI Taxonomy" id="2594478"/>
    <lineage>
        <taxon>Bacteria</taxon>
        <taxon>Pseudomonadati</taxon>
        <taxon>Bacteroidota</taxon>
        <taxon>Flavobacteriia</taxon>
        <taxon>Flavobacteriales</taxon>
        <taxon>Flavobacteriaceae</taxon>
        <taxon>Maribacter</taxon>
    </lineage>
</organism>
<dbReference type="PROSITE" id="PS50109">
    <property type="entry name" value="HIS_KIN"/>
    <property type="match status" value="1"/>
</dbReference>
<dbReference type="InterPro" id="IPR003594">
    <property type="entry name" value="HATPase_dom"/>
</dbReference>
<gene>
    <name evidence="10" type="ORF">GJ691_05520</name>
</gene>
<dbReference type="InterPro" id="IPR036890">
    <property type="entry name" value="HATPase_C_sf"/>
</dbReference>
<protein>
    <recommendedName>
        <fullName evidence="2">histidine kinase</fullName>
        <ecNumber evidence="2">2.7.13.3</ecNumber>
    </recommendedName>
</protein>
<keyword evidence="8" id="KW-0472">Membrane</keyword>
<accession>A0A6I2MKK4</accession>
<dbReference type="Proteomes" id="UP000443153">
    <property type="component" value="Unassembled WGS sequence"/>
</dbReference>
<sequence length="443" mass="50636">MRKLGISFILLVGLSLALTVCGTILVMKGYPFVALLVFVLAISAAYSFFDKTKETLLRTSQTLQAMVQQDLSVKIPKSKLTKNIAKPLQELLVQSQETRAQSESMKLVYESIIGSMDTGILILKQDSERIFFSNKAFFEILELPQYTNWSMAKKYLNAFEKFLNEESWRNLRDVITLKINDKEEVFSLRTYTSEIYGNRYLVVNLDPIQNIMDRTEKEAWFNLMKVMSHEIINTIAPITSLTNNLEFLIGEESQGVGEHQKDIEQSLLTIKKRTLHLLDFIENYRLLAELPTPKPTWFVIEELFRHSKTFLSGLLKEKGIQVEIDLVTKSLRLYADKNQLEQVLINLMTNSVYALQNSEHPKISLKAYRANTSTVIEVSDNGHGIKDSIKKEVFVPFFTTRNNGSGIGLSLSRNIMNAHYGTINFHSNGQSTTFKLTFKDQVD</sequence>
<feature type="domain" description="Histidine kinase" evidence="9">
    <location>
        <begin position="226"/>
        <end position="442"/>
    </location>
</feature>
<keyword evidence="11" id="KW-1185">Reference proteome</keyword>
<evidence type="ECO:0000256" key="7">
    <source>
        <dbReference type="ARBA" id="ARBA00023012"/>
    </source>
</evidence>
<feature type="transmembrane region" description="Helical" evidence="8">
    <location>
        <begin position="29"/>
        <end position="49"/>
    </location>
</feature>